<reference evidence="1" key="1">
    <citation type="journal article" date="2021" name="Proc. Natl. Acad. Sci. U.S.A.">
        <title>A Catalog of Tens of Thousands of Viruses from Human Metagenomes Reveals Hidden Associations with Chronic Diseases.</title>
        <authorList>
            <person name="Tisza M.J."/>
            <person name="Buck C.B."/>
        </authorList>
    </citation>
    <scope>NUCLEOTIDE SEQUENCE</scope>
    <source>
        <strain evidence="1">Ctbvd11</strain>
    </source>
</reference>
<evidence type="ECO:0000313" key="1">
    <source>
        <dbReference type="EMBL" id="DAE17138.1"/>
    </source>
</evidence>
<organism evidence="1">
    <name type="scientific">Siphoviridae sp. ctbvd11</name>
    <dbReference type="NCBI Taxonomy" id="2825567"/>
    <lineage>
        <taxon>Viruses</taxon>
        <taxon>Duplodnaviria</taxon>
        <taxon>Heunggongvirae</taxon>
        <taxon>Uroviricota</taxon>
        <taxon>Caudoviricetes</taxon>
    </lineage>
</organism>
<name>A0A8S5QDW7_9CAUD</name>
<proteinExistence type="predicted"/>
<sequence>MANKTTDLFKKSSSYDKKHIKNLSTKKVPAALLQAVEKGCSFETLEKLAKGFPICKYQTQITVHGIFDDPSTRCVGFYVTPTPSGRPASVERHHGRVRYFKHNFKILIVSRKRPHLF</sequence>
<protein>
    <submittedName>
        <fullName evidence="1">Uncharacterized protein</fullName>
    </submittedName>
</protein>
<accession>A0A8S5QDW7</accession>
<dbReference type="EMBL" id="BK015636">
    <property type="protein sequence ID" value="DAE17138.1"/>
    <property type="molecule type" value="Genomic_DNA"/>
</dbReference>